<dbReference type="InterPro" id="IPR052349">
    <property type="entry name" value="Metallo-hydrolase_Enzymes"/>
</dbReference>
<dbReference type="AlphaFoldDB" id="A0A1L5YB21"/>
<dbReference type="InterPro" id="IPR013108">
    <property type="entry name" value="Amidohydro_3"/>
</dbReference>
<dbReference type="GO" id="GO:0004131">
    <property type="term" value="F:cytosine deaminase activity"/>
    <property type="evidence" value="ECO:0007669"/>
    <property type="project" value="TreeGrafter"/>
</dbReference>
<dbReference type="Pfam" id="PF07969">
    <property type="entry name" value="Amidohydro_3"/>
    <property type="match status" value="1"/>
</dbReference>
<feature type="domain" description="Amidohydrolase 3" evidence="1">
    <location>
        <begin position="201"/>
        <end position="384"/>
    </location>
</feature>
<dbReference type="InterPro" id="IPR011059">
    <property type="entry name" value="Metal-dep_hydrolase_composite"/>
</dbReference>
<reference evidence="2" key="1">
    <citation type="journal article" date="2017" name="Protist">
        <title>Diversity of the Photosynthetic Paulinella Species, with the Description of Paulinella micropora sp. nov. and the Chromatophore Genome Sequence for strain KR01.</title>
        <authorList>
            <person name="Lhee D."/>
            <person name="Yang E.C."/>
            <person name="Kim J.I."/>
            <person name="Nakayama T."/>
            <person name="Zuccarello G."/>
            <person name="Andersen R.A."/>
            <person name="Yoon H.S."/>
        </authorList>
    </citation>
    <scope>NUCLEOTIDE SEQUENCE</scope>
    <source>
        <strain evidence="2">KR01</strain>
    </source>
</reference>
<dbReference type="GO" id="GO:0006209">
    <property type="term" value="P:cytosine catabolic process"/>
    <property type="evidence" value="ECO:0007669"/>
    <property type="project" value="TreeGrafter"/>
</dbReference>
<proteinExistence type="predicted"/>
<sequence>MQNSLAVQVPRDLLDPLITDLPVIDPEGLVSIILIWSQGQITDIKPFKPSNNVSLPLAISPLLDPHTHIDKSYSSKIELSNYGMSQSLLVNTIEHSFRTRSILEKRVNYSLHLAWCQGVRGIRTHVDTLSPAGRLTWEVLQDLRLQWIDRLALQLVALAPLPYWITDKGFDLASKVVRSGGLLGGILGPPYSKSLYAKDDVLKFLYLAQSLNCSVDLHIDESSAEPGTGVRLITSIMERCKFDISIACSHTSSMGLLSIKDCRELSNRMAAVNLQVISLPWTNFWLLGRQEQATPVMRPIAPIYQLQAAGVNVCIGSDNIQDAWFPMGSFDIIKLICFSIWVTHLTPWSRQGLSLFTTAPSRLMGLEWDGVFRIGAPADILLFDCQTWQSLFSEFPRRRMLRRGQWD</sequence>
<dbReference type="InterPro" id="IPR032466">
    <property type="entry name" value="Metal_Hydrolase"/>
</dbReference>
<evidence type="ECO:0000259" key="1">
    <source>
        <dbReference type="Pfam" id="PF07969"/>
    </source>
</evidence>
<dbReference type="EMBL" id="KX897545">
    <property type="protein sequence ID" value="APP87895.1"/>
    <property type="molecule type" value="Genomic_DNA"/>
</dbReference>
<dbReference type="SUPFAM" id="SSF51556">
    <property type="entry name" value="Metallo-dependent hydrolases"/>
    <property type="match status" value="1"/>
</dbReference>
<organism evidence="2">
    <name type="scientific">Paulinella micropora</name>
    <dbReference type="NCBI Taxonomy" id="1928728"/>
    <lineage>
        <taxon>Eukaryota</taxon>
        <taxon>Sar</taxon>
        <taxon>Rhizaria</taxon>
        <taxon>Cercozoa</taxon>
        <taxon>Imbricatea</taxon>
        <taxon>Silicofilosea</taxon>
        <taxon>Euglyphida</taxon>
        <taxon>Paulinellidae</taxon>
        <taxon>Paulinella</taxon>
    </lineage>
</organism>
<dbReference type="Gene3D" id="2.30.40.10">
    <property type="entry name" value="Urease, subunit C, domain 1"/>
    <property type="match status" value="1"/>
</dbReference>
<geneLocation type="plastid" evidence="2"/>
<protein>
    <submittedName>
        <fullName evidence="2">Putative cytosine deaminase</fullName>
    </submittedName>
</protein>
<dbReference type="GO" id="GO:0035888">
    <property type="term" value="F:isoguanine deaminase activity"/>
    <property type="evidence" value="ECO:0007669"/>
    <property type="project" value="TreeGrafter"/>
</dbReference>
<name>A0A1L5YB21_9EUKA</name>
<gene>
    <name evidence="2" type="primary">codA</name>
    <name evidence="2" type="ORF">PCKR_092</name>
</gene>
<dbReference type="Gene3D" id="3.20.20.140">
    <property type="entry name" value="Metal-dependent hydrolases"/>
    <property type="match status" value="1"/>
</dbReference>
<dbReference type="PANTHER" id="PTHR32027">
    <property type="entry name" value="CYTOSINE DEAMINASE"/>
    <property type="match status" value="1"/>
</dbReference>
<keyword evidence="2" id="KW-0934">Plastid</keyword>
<dbReference type="PANTHER" id="PTHR32027:SF0">
    <property type="entry name" value="CYTOSINE DEAMINASE"/>
    <property type="match status" value="1"/>
</dbReference>
<accession>A0A1L5YB21</accession>
<evidence type="ECO:0000313" key="2">
    <source>
        <dbReference type="EMBL" id="APP87895.1"/>
    </source>
</evidence>